<keyword evidence="2" id="KW-1185">Reference proteome</keyword>
<organism evidence="1 2">
    <name type="scientific">Clostridium paridis</name>
    <dbReference type="NCBI Taxonomy" id="2803863"/>
    <lineage>
        <taxon>Bacteria</taxon>
        <taxon>Bacillati</taxon>
        <taxon>Bacillota</taxon>
        <taxon>Clostridia</taxon>
        <taxon>Eubacteriales</taxon>
        <taxon>Clostridiaceae</taxon>
        <taxon>Clostridium</taxon>
    </lineage>
</organism>
<dbReference type="Proteomes" id="UP000623681">
    <property type="component" value="Unassembled WGS sequence"/>
</dbReference>
<proteinExistence type="predicted"/>
<reference evidence="1" key="1">
    <citation type="submission" date="2021-01" db="EMBL/GenBank/DDBJ databases">
        <title>Genome public.</title>
        <authorList>
            <person name="Liu C."/>
            <person name="Sun Q."/>
        </authorList>
    </citation>
    <scope>NUCLEOTIDE SEQUENCE</scope>
    <source>
        <strain evidence="1">YIM B02565</strain>
    </source>
</reference>
<dbReference type="AlphaFoldDB" id="A0A937K3L8"/>
<protein>
    <submittedName>
        <fullName evidence="1">Uncharacterized protein</fullName>
    </submittedName>
</protein>
<name>A0A937K3L8_9CLOT</name>
<accession>A0A937K3L8</accession>
<comment type="caution">
    <text evidence="1">The sequence shown here is derived from an EMBL/GenBank/DDBJ whole genome shotgun (WGS) entry which is preliminary data.</text>
</comment>
<dbReference type="RefSeq" id="WP_202766295.1">
    <property type="nucleotide sequence ID" value="NZ_JAESWA010000017.1"/>
</dbReference>
<sequence length="143" mass="16712">MREICIFNSNKKCNDCGECDYCVYDNKKICNNCGKCLEDEGIDIKAIRIEEIAKNVEENDFVENEFVEDEFVEVEESDDTQDDEADFEEDVELAFTESNEEYEDAWDHIEYVEDLDGLVEDETYLEENSNEVFPGLRRIKGNI</sequence>
<dbReference type="EMBL" id="JAESWA010000017">
    <property type="protein sequence ID" value="MBL4930914.1"/>
    <property type="molecule type" value="Genomic_DNA"/>
</dbReference>
<evidence type="ECO:0000313" key="2">
    <source>
        <dbReference type="Proteomes" id="UP000623681"/>
    </source>
</evidence>
<gene>
    <name evidence="1" type="ORF">JK634_03790</name>
</gene>
<evidence type="ECO:0000313" key="1">
    <source>
        <dbReference type="EMBL" id="MBL4930914.1"/>
    </source>
</evidence>